<dbReference type="GO" id="GO:0003700">
    <property type="term" value="F:DNA-binding transcription factor activity"/>
    <property type="evidence" value="ECO:0007669"/>
    <property type="project" value="InterPro"/>
</dbReference>
<organism evidence="9 10">
    <name type="scientific">Trapa natans</name>
    <name type="common">Water chestnut</name>
    <dbReference type="NCBI Taxonomy" id="22666"/>
    <lineage>
        <taxon>Eukaryota</taxon>
        <taxon>Viridiplantae</taxon>
        <taxon>Streptophyta</taxon>
        <taxon>Embryophyta</taxon>
        <taxon>Tracheophyta</taxon>
        <taxon>Spermatophyta</taxon>
        <taxon>Magnoliopsida</taxon>
        <taxon>eudicotyledons</taxon>
        <taxon>Gunneridae</taxon>
        <taxon>Pentapetalae</taxon>
        <taxon>rosids</taxon>
        <taxon>malvids</taxon>
        <taxon>Myrtales</taxon>
        <taxon>Lythraceae</taxon>
        <taxon>Trapa</taxon>
    </lineage>
</organism>
<evidence type="ECO:0000313" key="10">
    <source>
        <dbReference type="Proteomes" id="UP001346149"/>
    </source>
</evidence>
<evidence type="ECO:0000256" key="3">
    <source>
        <dbReference type="ARBA" id="ARBA00023125"/>
    </source>
</evidence>
<dbReference type="CDD" id="cd00265">
    <property type="entry name" value="MADS_MEF2_like"/>
    <property type="match status" value="1"/>
</dbReference>
<dbReference type="Proteomes" id="UP001346149">
    <property type="component" value="Unassembled WGS sequence"/>
</dbReference>
<dbReference type="InterPro" id="IPR002100">
    <property type="entry name" value="TF_MADSbox"/>
</dbReference>
<sequence length="205" mass="23547">MGRGKITIKRIDNTNARHVTFSKRRNGLLKKAKELSILCDAEIGVIVFSSTGRLYNYANPNMGSIVDRYKTVKEGHSELLNSEKEAKFWQVEVGGLMQSMQCMNETYSHFMGKELSTISMKELQDLENELEMSMKSIRIRKDQIMKEKIEALNSKGNLIQQENMELQKEASFISGENSLLRQNMHMPEPDFLTLQLFNPPSTSYQ</sequence>
<dbReference type="Pfam" id="PF01486">
    <property type="entry name" value="K-box"/>
    <property type="match status" value="1"/>
</dbReference>
<keyword evidence="4" id="KW-0804">Transcription</keyword>
<feature type="domain" description="MADS-box" evidence="7">
    <location>
        <begin position="1"/>
        <end position="61"/>
    </location>
</feature>
<proteinExistence type="predicted"/>
<evidence type="ECO:0000259" key="8">
    <source>
        <dbReference type="PROSITE" id="PS51297"/>
    </source>
</evidence>
<keyword evidence="3" id="KW-0238">DNA-binding</keyword>
<evidence type="ECO:0000256" key="4">
    <source>
        <dbReference type="ARBA" id="ARBA00023163"/>
    </source>
</evidence>
<dbReference type="InterPro" id="IPR036879">
    <property type="entry name" value="TF_MADSbox_sf"/>
</dbReference>
<feature type="domain" description="K-box" evidence="8">
    <location>
        <begin position="86"/>
        <end position="178"/>
    </location>
</feature>
<keyword evidence="10" id="KW-1185">Reference proteome</keyword>
<evidence type="ECO:0000256" key="5">
    <source>
        <dbReference type="ARBA" id="ARBA00023242"/>
    </source>
</evidence>
<keyword evidence="5" id="KW-0539">Nucleus</keyword>
<dbReference type="Pfam" id="PF00319">
    <property type="entry name" value="SRF-TF"/>
    <property type="match status" value="1"/>
</dbReference>
<comment type="caution">
    <text evidence="9">The sequence shown here is derived from an EMBL/GenBank/DDBJ whole genome shotgun (WGS) entry which is preliminary data.</text>
</comment>
<protein>
    <submittedName>
        <fullName evidence="9">Uncharacterized protein</fullName>
    </submittedName>
</protein>
<dbReference type="AlphaFoldDB" id="A0AAN7KPW2"/>
<accession>A0AAN7KPW2</accession>
<name>A0AAN7KPW2_TRANT</name>
<dbReference type="InterPro" id="IPR033896">
    <property type="entry name" value="MEF2-like_N"/>
</dbReference>
<dbReference type="GO" id="GO:0000977">
    <property type="term" value="F:RNA polymerase II transcription regulatory region sequence-specific DNA binding"/>
    <property type="evidence" value="ECO:0007669"/>
    <property type="project" value="InterPro"/>
</dbReference>
<dbReference type="PRINTS" id="PR00404">
    <property type="entry name" value="MADSDOMAIN"/>
</dbReference>
<dbReference type="SUPFAM" id="SSF55455">
    <property type="entry name" value="SRF-like"/>
    <property type="match status" value="1"/>
</dbReference>
<dbReference type="GO" id="GO:0045944">
    <property type="term" value="P:positive regulation of transcription by RNA polymerase II"/>
    <property type="evidence" value="ECO:0007669"/>
    <property type="project" value="InterPro"/>
</dbReference>
<dbReference type="EMBL" id="JAXQNO010000021">
    <property type="protein sequence ID" value="KAK4768809.1"/>
    <property type="molecule type" value="Genomic_DNA"/>
</dbReference>
<evidence type="ECO:0000259" key="7">
    <source>
        <dbReference type="PROSITE" id="PS50066"/>
    </source>
</evidence>
<dbReference type="PROSITE" id="PS50066">
    <property type="entry name" value="MADS_BOX_2"/>
    <property type="match status" value="1"/>
</dbReference>
<feature type="coiled-coil region" evidence="6">
    <location>
        <begin position="120"/>
        <end position="169"/>
    </location>
</feature>
<keyword evidence="2" id="KW-0805">Transcription regulation</keyword>
<dbReference type="PANTHER" id="PTHR48019">
    <property type="entry name" value="SERUM RESPONSE FACTOR HOMOLOG"/>
    <property type="match status" value="1"/>
</dbReference>
<dbReference type="Gene3D" id="3.40.1810.10">
    <property type="entry name" value="Transcription factor, MADS-box"/>
    <property type="match status" value="1"/>
</dbReference>
<dbReference type="GO" id="GO:0005634">
    <property type="term" value="C:nucleus"/>
    <property type="evidence" value="ECO:0007669"/>
    <property type="project" value="UniProtKB-SubCell"/>
</dbReference>
<evidence type="ECO:0000256" key="2">
    <source>
        <dbReference type="ARBA" id="ARBA00023015"/>
    </source>
</evidence>
<evidence type="ECO:0000256" key="1">
    <source>
        <dbReference type="ARBA" id="ARBA00004123"/>
    </source>
</evidence>
<dbReference type="PROSITE" id="PS51297">
    <property type="entry name" value="K_BOX"/>
    <property type="match status" value="1"/>
</dbReference>
<dbReference type="InterPro" id="IPR050142">
    <property type="entry name" value="MADS-box/MEF2_TF"/>
</dbReference>
<gene>
    <name evidence="9" type="ORF">SAY86_026959</name>
</gene>
<comment type="subcellular location">
    <subcellularLocation>
        <location evidence="1">Nucleus</location>
    </subcellularLocation>
</comment>
<dbReference type="PROSITE" id="PS00350">
    <property type="entry name" value="MADS_BOX_1"/>
    <property type="match status" value="1"/>
</dbReference>
<evidence type="ECO:0000313" key="9">
    <source>
        <dbReference type="EMBL" id="KAK4768809.1"/>
    </source>
</evidence>
<dbReference type="GO" id="GO:0046983">
    <property type="term" value="F:protein dimerization activity"/>
    <property type="evidence" value="ECO:0007669"/>
    <property type="project" value="InterPro"/>
</dbReference>
<keyword evidence="6" id="KW-0175">Coiled coil</keyword>
<reference evidence="9 10" key="1">
    <citation type="journal article" date="2023" name="Hortic Res">
        <title>Pangenome of water caltrop reveals structural variations and asymmetric subgenome divergence after allopolyploidization.</title>
        <authorList>
            <person name="Zhang X."/>
            <person name="Chen Y."/>
            <person name="Wang L."/>
            <person name="Yuan Y."/>
            <person name="Fang M."/>
            <person name="Shi L."/>
            <person name="Lu R."/>
            <person name="Comes H.P."/>
            <person name="Ma Y."/>
            <person name="Chen Y."/>
            <person name="Huang G."/>
            <person name="Zhou Y."/>
            <person name="Zheng Z."/>
            <person name="Qiu Y."/>
        </authorList>
    </citation>
    <scope>NUCLEOTIDE SEQUENCE [LARGE SCALE GENOMIC DNA]</scope>
    <source>
        <strain evidence="9">F231</strain>
    </source>
</reference>
<evidence type="ECO:0000256" key="6">
    <source>
        <dbReference type="SAM" id="Coils"/>
    </source>
</evidence>
<dbReference type="InterPro" id="IPR002487">
    <property type="entry name" value="TF_Kbox"/>
</dbReference>
<dbReference type="SMART" id="SM00432">
    <property type="entry name" value="MADS"/>
    <property type="match status" value="1"/>
</dbReference>